<dbReference type="PROSITE" id="PS00954">
    <property type="entry name" value="IGP_DEHYDRATASE_1"/>
    <property type="match status" value="1"/>
</dbReference>
<dbReference type="Pfam" id="PF00475">
    <property type="entry name" value="IGPD"/>
    <property type="match status" value="1"/>
</dbReference>
<dbReference type="HAMAP" id="MF_00076">
    <property type="entry name" value="HisB"/>
    <property type="match status" value="1"/>
</dbReference>
<dbReference type="InterPro" id="IPR020568">
    <property type="entry name" value="Ribosomal_Su5_D2-typ_SF"/>
</dbReference>
<accession>A0A645FL67</accession>
<dbReference type="Gene3D" id="3.30.230.40">
    <property type="entry name" value="Imidazole glycerol phosphate dehydratase, domain 1"/>
    <property type="match status" value="2"/>
</dbReference>
<dbReference type="FunFam" id="3.30.230.40:FF:000003">
    <property type="entry name" value="Imidazoleglycerol-phosphate dehydratase HisB"/>
    <property type="match status" value="1"/>
</dbReference>
<dbReference type="InterPro" id="IPR000807">
    <property type="entry name" value="ImidazoleglycerolP_deHydtase"/>
</dbReference>
<proteinExistence type="inferred from homology"/>
<comment type="caution">
    <text evidence="6">The sequence shown here is derived from an EMBL/GenBank/DDBJ whole genome shotgun (WGS) entry which is preliminary data.</text>
</comment>
<evidence type="ECO:0000256" key="1">
    <source>
        <dbReference type="ARBA" id="ARBA00005047"/>
    </source>
</evidence>
<dbReference type="GO" id="GO:0000105">
    <property type="term" value="P:L-histidine biosynthetic process"/>
    <property type="evidence" value="ECO:0007669"/>
    <property type="project" value="UniProtKB-UniPathway"/>
</dbReference>
<dbReference type="SUPFAM" id="SSF54211">
    <property type="entry name" value="Ribosomal protein S5 domain 2-like"/>
    <property type="match status" value="2"/>
</dbReference>
<organism evidence="6">
    <name type="scientific">bioreactor metagenome</name>
    <dbReference type="NCBI Taxonomy" id="1076179"/>
    <lineage>
        <taxon>unclassified sequences</taxon>
        <taxon>metagenomes</taxon>
        <taxon>ecological metagenomes</taxon>
    </lineage>
</organism>
<keyword evidence="4" id="KW-0368">Histidine biosynthesis</keyword>
<dbReference type="FunFam" id="3.30.230.40:FF:000001">
    <property type="entry name" value="Imidazoleglycerol-phosphate dehydratase HisB"/>
    <property type="match status" value="1"/>
</dbReference>
<dbReference type="EMBL" id="VSSQ01059623">
    <property type="protein sequence ID" value="MPN13154.1"/>
    <property type="molecule type" value="Genomic_DNA"/>
</dbReference>
<protein>
    <recommendedName>
        <fullName evidence="2">Imidazoleglycerol-phosphate dehydratase</fullName>
    </recommendedName>
</protein>
<evidence type="ECO:0000313" key="6">
    <source>
        <dbReference type="EMBL" id="MPN13154.1"/>
    </source>
</evidence>
<dbReference type="InterPro" id="IPR020565">
    <property type="entry name" value="ImidazoleglycerP_deHydtase_CS"/>
</dbReference>
<keyword evidence="5 6" id="KW-0456">Lyase</keyword>
<dbReference type="PANTHER" id="PTHR23133">
    <property type="entry name" value="IMIDAZOLEGLYCEROL-PHOSPHATE DEHYDRATASE HIS7"/>
    <property type="match status" value="1"/>
</dbReference>
<dbReference type="AlphaFoldDB" id="A0A645FL67"/>
<reference evidence="6" key="1">
    <citation type="submission" date="2019-08" db="EMBL/GenBank/DDBJ databases">
        <authorList>
            <person name="Kucharzyk K."/>
            <person name="Murdoch R.W."/>
            <person name="Higgins S."/>
            <person name="Loffler F."/>
        </authorList>
    </citation>
    <scope>NUCLEOTIDE SEQUENCE</scope>
</reference>
<name>A0A645FL67_9ZZZZ</name>
<sequence>MPTELQRESSETSITLRLSIPGKERFLDIPCGFLRHMLDLFFFHSGISATIKATGDTDVDAHHLTEDIGILLGKAFLKELENKPFARYGWCAMPMDGSLALVAVDISGRGQFVWDGTFPSPSCGTFDLELVPEFWRAFCRESRITIHGRLLAVDNSHHAAEALFKGIGRAMKQATSIENEVQSTKGMLI</sequence>
<dbReference type="PANTHER" id="PTHR23133:SF2">
    <property type="entry name" value="IMIDAZOLEGLYCEROL-PHOSPHATE DEHYDRATASE"/>
    <property type="match status" value="1"/>
</dbReference>
<dbReference type="InterPro" id="IPR038494">
    <property type="entry name" value="IGPD_sf"/>
</dbReference>
<dbReference type="CDD" id="cd07914">
    <property type="entry name" value="IGPD"/>
    <property type="match status" value="1"/>
</dbReference>
<dbReference type="UniPathway" id="UPA00031">
    <property type="reaction ID" value="UER00011"/>
</dbReference>
<evidence type="ECO:0000256" key="5">
    <source>
        <dbReference type="ARBA" id="ARBA00023239"/>
    </source>
</evidence>
<evidence type="ECO:0000256" key="2">
    <source>
        <dbReference type="ARBA" id="ARBA00016664"/>
    </source>
</evidence>
<evidence type="ECO:0000256" key="4">
    <source>
        <dbReference type="ARBA" id="ARBA00023102"/>
    </source>
</evidence>
<keyword evidence="3" id="KW-0028">Amino-acid biosynthesis</keyword>
<dbReference type="GO" id="GO:0004424">
    <property type="term" value="F:imidazoleglycerol-phosphate dehydratase activity"/>
    <property type="evidence" value="ECO:0007669"/>
    <property type="project" value="InterPro"/>
</dbReference>
<evidence type="ECO:0000256" key="3">
    <source>
        <dbReference type="ARBA" id="ARBA00022605"/>
    </source>
</evidence>
<gene>
    <name evidence="6" type="primary">hisB_38</name>
    <name evidence="6" type="ORF">SDC9_160474</name>
</gene>
<comment type="pathway">
    <text evidence="1">Amino-acid biosynthesis; L-histidine biosynthesis; L-histidine from 5-phospho-alpha-D-ribose 1-diphosphate: step 6/9.</text>
</comment>